<dbReference type="Gramene" id="mRNA:HanXRQr2_Chr05g0223161">
    <property type="protein sequence ID" value="mRNA:HanXRQr2_Chr05g0223161"/>
    <property type="gene ID" value="HanXRQr2_Chr05g0223161"/>
</dbReference>
<reference evidence="2" key="2">
    <citation type="submission" date="2017-02" db="EMBL/GenBank/DDBJ databases">
        <title>Sunflower complete genome.</title>
        <authorList>
            <person name="Langlade N."/>
            <person name="Munos S."/>
        </authorList>
    </citation>
    <scope>NUCLEOTIDE SEQUENCE [LARGE SCALE GENOMIC DNA]</scope>
    <source>
        <tissue evidence="2">Leaves</tissue>
    </source>
</reference>
<gene>
    <name evidence="2" type="ORF">HannXRQ_Chr05g0152011</name>
    <name evidence="1" type="ORF">HanXRQr2_Chr05g0223161</name>
</gene>
<evidence type="ECO:0000313" key="3">
    <source>
        <dbReference type="Proteomes" id="UP000215914"/>
    </source>
</evidence>
<reference evidence="1 3" key="1">
    <citation type="journal article" date="2017" name="Nature">
        <title>The sunflower genome provides insights into oil metabolism, flowering and Asterid evolution.</title>
        <authorList>
            <person name="Badouin H."/>
            <person name="Gouzy J."/>
            <person name="Grassa C.J."/>
            <person name="Murat F."/>
            <person name="Staton S.E."/>
            <person name="Cottret L."/>
            <person name="Lelandais-Briere C."/>
            <person name="Owens G.L."/>
            <person name="Carrere S."/>
            <person name="Mayjonade B."/>
            <person name="Legrand L."/>
            <person name="Gill N."/>
            <person name="Kane N.C."/>
            <person name="Bowers J.E."/>
            <person name="Hubner S."/>
            <person name="Bellec A."/>
            <person name="Berard A."/>
            <person name="Berges H."/>
            <person name="Blanchet N."/>
            <person name="Boniface M.C."/>
            <person name="Brunel D."/>
            <person name="Catrice O."/>
            <person name="Chaidir N."/>
            <person name="Claudel C."/>
            <person name="Donnadieu C."/>
            <person name="Faraut T."/>
            <person name="Fievet G."/>
            <person name="Helmstetter N."/>
            <person name="King M."/>
            <person name="Knapp S.J."/>
            <person name="Lai Z."/>
            <person name="Le Paslier M.C."/>
            <person name="Lippi Y."/>
            <person name="Lorenzon L."/>
            <person name="Mandel J.R."/>
            <person name="Marage G."/>
            <person name="Marchand G."/>
            <person name="Marquand E."/>
            <person name="Bret-Mestries E."/>
            <person name="Morien E."/>
            <person name="Nambeesan S."/>
            <person name="Nguyen T."/>
            <person name="Pegot-Espagnet P."/>
            <person name="Pouilly N."/>
            <person name="Raftis F."/>
            <person name="Sallet E."/>
            <person name="Schiex T."/>
            <person name="Thomas J."/>
            <person name="Vandecasteele C."/>
            <person name="Vares D."/>
            <person name="Vear F."/>
            <person name="Vautrin S."/>
            <person name="Crespi M."/>
            <person name="Mangin B."/>
            <person name="Burke J.M."/>
            <person name="Salse J."/>
            <person name="Munos S."/>
            <person name="Vincourt P."/>
            <person name="Rieseberg L.H."/>
            <person name="Langlade N.B."/>
        </authorList>
    </citation>
    <scope>NUCLEOTIDE SEQUENCE [LARGE SCALE GENOMIC DNA]</scope>
    <source>
        <strain evidence="3">cv. SF193</strain>
        <tissue evidence="1">Leaves</tissue>
    </source>
</reference>
<keyword evidence="3" id="KW-1185">Reference proteome</keyword>
<sequence length="62" mass="7087">MYINVCHNQGTTIENSRRSTPHWTWQVFGPHATSNLLLQNHQVSCNSICILLLHMNVVSNKV</sequence>
<name>A0A251UU42_HELAN</name>
<dbReference type="Proteomes" id="UP000215914">
    <property type="component" value="Chromosome 5"/>
</dbReference>
<dbReference type="EMBL" id="CM007894">
    <property type="protein sequence ID" value="OTG25841.1"/>
    <property type="molecule type" value="Genomic_DNA"/>
</dbReference>
<protein>
    <submittedName>
        <fullName evidence="2">Uncharacterized protein</fullName>
    </submittedName>
</protein>
<evidence type="ECO:0000313" key="1">
    <source>
        <dbReference type="EMBL" id="KAF5806587.1"/>
    </source>
</evidence>
<proteinExistence type="predicted"/>
<dbReference type="AlphaFoldDB" id="A0A251UU42"/>
<dbReference type="EMBL" id="MNCJ02000320">
    <property type="protein sequence ID" value="KAF5806587.1"/>
    <property type="molecule type" value="Genomic_DNA"/>
</dbReference>
<reference evidence="1" key="3">
    <citation type="submission" date="2020-06" db="EMBL/GenBank/DDBJ databases">
        <title>Helianthus annuus Genome sequencing and assembly Release 2.</title>
        <authorList>
            <person name="Gouzy J."/>
            <person name="Langlade N."/>
            <person name="Munos S."/>
        </authorList>
    </citation>
    <scope>NUCLEOTIDE SEQUENCE</scope>
    <source>
        <tissue evidence="1">Leaves</tissue>
    </source>
</reference>
<organism evidence="2 3">
    <name type="scientific">Helianthus annuus</name>
    <name type="common">Common sunflower</name>
    <dbReference type="NCBI Taxonomy" id="4232"/>
    <lineage>
        <taxon>Eukaryota</taxon>
        <taxon>Viridiplantae</taxon>
        <taxon>Streptophyta</taxon>
        <taxon>Embryophyta</taxon>
        <taxon>Tracheophyta</taxon>
        <taxon>Spermatophyta</taxon>
        <taxon>Magnoliopsida</taxon>
        <taxon>eudicotyledons</taxon>
        <taxon>Gunneridae</taxon>
        <taxon>Pentapetalae</taxon>
        <taxon>asterids</taxon>
        <taxon>campanulids</taxon>
        <taxon>Asterales</taxon>
        <taxon>Asteraceae</taxon>
        <taxon>Asteroideae</taxon>
        <taxon>Heliantheae alliance</taxon>
        <taxon>Heliantheae</taxon>
        <taxon>Helianthus</taxon>
    </lineage>
</organism>
<dbReference type="InParanoid" id="A0A251UU42"/>
<accession>A0A251UU42</accession>
<evidence type="ECO:0000313" key="2">
    <source>
        <dbReference type="EMBL" id="OTG25841.1"/>
    </source>
</evidence>